<proteinExistence type="predicted"/>
<sequence length="129" mass="15056">MGVVHILVADERVVCIDPVEAHELTLEVVHEEVLENNHLRQPYKTLLLVLENFKDKVIEPRTWTRTWSRLSMIFQKSWVWANHIRINILEDNGFKQCGTPPNAHNTPPNPRDWSVLSGFKQWETPPNAQ</sequence>
<protein>
    <submittedName>
        <fullName evidence="1">Uncharacterized protein</fullName>
    </submittedName>
</protein>
<evidence type="ECO:0000313" key="1">
    <source>
        <dbReference type="EMBL" id="VDD23671.1"/>
    </source>
</evidence>
<gene>
    <name evidence="1" type="ORF">BRASC39T46184Z</name>
</gene>
<organism evidence="1">
    <name type="scientific">Brassica campestris</name>
    <name type="common">Field mustard</name>
    <dbReference type="NCBI Taxonomy" id="3711"/>
    <lineage>
        <taxon>Eukaryota</taxon>
        <taxon>Viridiplantae</taxon>
        <taxon>Streptophyta</taxon>
        <taxon>Embryophyta</taxon>
        <taxon>Tracheophyta</taxon>
        <taxon>Spermatophyta</taxon>
        <taxon>Magnoliopsida</taxon>
        <taxon>eudicotyledons</taxon>
        <taxon>Gunneridae</taxon>
        <taxon>Pentapetalae</taxon>
        <taxon>rosids</taxon>
        <taxon>malvids</taxon>
        <taxon>Brassicales</taxon>
        <taxon>Brassicaceae</taxon>
        <taxon>Brassiceae</taxon>
        <taxon>Brassica</taxon>
    </lineage>
</organism>
<dbReference type="AlphaFoldDB" id="A0A3P6DJJ6"/>
<name>A0A3P6DJJ6_BRACM</name>
<dbReference type="EMBL" id="LR031588">
    <property type="protein sequence ID" value="VDD23671.1"/>
    <property type="molecule type" value="Genomic_DNA"/>
</dbReference>
<accession>A0A3P6DJJ6</accession>
<reference evidence="1" key="1">
    <citation type="submission" date="2018-11" db="EMBL/GenBank/DDBJ databases">
        <authorList>
            <consortium name="Genoscope - CEA"/>
            <person name="William W."/>
        </authorList>
    </citation>
    <scope>NUCLEOTIDE SEQUENCE</scope>
</reference>